<dbReference type="GO" id="GO:0030248">
    <property type="term" value="F:cellulose binding"/>
    <property type="evidence" value="ECO:0007669"/>
    <property type="project" value="InterPro"/>
</dbReference>
<evidence type="ECO:0000313" key="2">
    <source>
        <dbReference type="EMBL" id="KAJ7392644.1"/>
    </source>
</evidence>
<dbReference type="InterPro" id="IPR036601">
    <property type="entry name" value="CBM10_sf"/>
</dbReference>
<gene>
    <name evidence="2" type="ORF">OS493_010295</name>
</gene>
<evidence type="ECO:0000256" key="1">
    <source>
        <dbReference type="SAM" id="Phobius"/>
    </source>
</evidence>
<dbReference type="SUPFAM" id="SSF57615">
    <property type="entry name" value="Type X cellulose binding domain, CBDX"/>
    <property type="match status" value="1"/>
</dbReference>
<name>A0A9X0A4I2_9CNID</name>
<keyword evidence="1" id="KW-0472">Membrane</keyword>
<sequence>MDECNSKMTKITCPSDSPNCLTGTVTCSAGDVTKNFYYKRCGAPASGDDTCNTYRKDSPSCPTSSQSWSFSSSENCCSGNYCNSGSKNVGSPLSHMLGICMALIFWAFVLFN</sequence>
<keyword evidence="1" id="KW-1133">Transmembrane helix</keyword>
<dbReference type="AlphaFoldDB" id="A0A9X0A4I2"/>
<dbReference type="Proteomes" id="UP001163046">
    <property type="component" value="Unassembled WGS sequence"/>
</dbReference>
<evidence type="ECO:0000313" key="3">
    <source>
        <dbReference type="Proteomes" id="UP001163046"/>
    </source>
</evidence>
<reference evidence="2" key="1">
    <citation type="submission" date="2023-01" db="EMBL/GenBank/DDBJ databases">
        <title>Genome assembly of the deep-sea coral Lophelia pertusa.</title>
        <authorList>
            <person name="Herrera S."/>
            <person name="Cordes E."/>
        </authorList>
    </citation>
    <scope>NUCLEOTIDE SEQUENCE</scope>
    <source>
        <strain evidence="2">USNM1676648</strain>
        <tissue evidence="2">Polyp</tissue>
    </source>
</reference>
<proteinExistence type="predicted"/>
<keyword evidence="3" id="KW-1185">Reference proteome</keyword>
<comment type="caution">
    <text evidence="2">The sequence shown here is derived from an EMBL/GenBank/DDBJ whole genome shotgun (WGS) entry which is preliminary data.</text>
</comment>
<dbReference type="GO" id="GO:0005975">
    <property type="term" value="P:carbohydrate metabolic process"/>
    <property type="evidence" value="ECO:0007669"/>
    <property type="project" value="InterPro"/>
</dbReference>
<keyword evidence="1" id="KW-0812">Transmembrane</keyword>
<accession>A0A9X0A4I2</accession>
<feature type="transmembrane region" description="Helical" evidence="1">
    <location>
        <begin position="93"/>
        <end position="111"/>
    </location>
</feature>
<organism evidence="2 3">
    <name type="scientific">Desmophyllum pertusum</name>
    <dbReference type="NCBI Taxonomy" id="174260"/>
    <lineage>
        <taxon>Eukaryota</taxon>
        <taxon>Metazoa</taxon>
        <taxon>Cnidaria</taxon>
        <taxon>Anthozoa</taxon>
        <taxon>Hexacorallia</taxon>
        <taxon>Scleractinia</taxon>
        <taxon>Caryophylliina</taxon>
        <taxon>Caryophylliidae</taxon>
        <taxon>Desmophyllum</taxon>
    </lineage>
</organism>
<protein>
    <submittedName>
        <fullName evidence="2">Uncharacterized protein</fullName>
    </submittedName>
</protein>
<dbReference type="OrthoDB" id="5973541at2759"/>
<dbReference type="EMBL" id="MU825400">
    <property type="protein sequence ID" value="KAJ7392644.1"/>
    <property type="molecule type" value="Genomic_DNA"/>
</dbReference>